<protein>
    <submittedName>
        <fullName evidence="1">Uncharacterized protein</fullName>
    </submittedName>
</protein>
<evidence type="ECO:0000313" key="2">
    <source>
        <dbReference type="Proteomes" id="UP001482513"/>
    </source>
</evidence>
<gene>
    <name evidence="1" type="ORF">NC992_04605</name>
</gene>
<organism evidence="1 2">
    <name type="scientific">Leptolyngbya subtilissima DQ-A4</name>
    <dbReference type="NCBI Taxonomy" id="2933933"/>
    <lineage>
        <taxon>Bacteria</taxon>
        <taxon>Bacillati</taxon>
        <taxon>Cyanobacteriota</taxon>
        <taxon>Cyanophyceae</taxon>
        <taxon>Leptolyngbyales</taxon>
        <taxon>Leptolyngbyaceae</taxon>
        <taxon>Leptolyngbya group</taxon>
        <taxon>Leptolyngbya</taxon>
    </lineage>
</organism>
<name>A0ABV0K2F2_9CYAN</name>
<dbReference type="Proteomes" id="UP001482513">
    <property type="component" value="Unassembled WGS sequence"/>
</dbReference>
<keyword evidence="2" id="KW-1185">Reference proteome</keyword>
<dbReference type="EMBL" id="JAMPKX010000002">
    <property type="protein sequence ID" value="MEP0946142.1"/>
    <property type="molecule type" value="Genomic_DNA"/>
</dbReference>
<evidence type="ECO:0000313" key="1">
    <source>
        <dbReference type="EMBL" id="MEP0946142.1"/>
    </source>
</evidence>
<sequence length="53" mass="5973">MQTSIYRDFKWNRIAFALLATLIIADTAPHPQLSPGLLQTFAVQVQSSLQNEQ</sequence>
<accession>A0ABV0K2F2</accession>
<comment type="caution">
    <text evidence="1">The sequence shown here is derived from an EMBL/GenBank/DDBJ whole genome shotgun (WGS) entry which is preliminary data.</text>
</comment>
<dbReference type="RefSeq" id="WP_190695261.1">
    <property type="nucleotide sequence ID" value="NZ_JAMPKX010000002.1"/>
</dbReference>
<proteinExistence type="predicted"/>
<reference evidence="1 2" key="1">
    <citation type="submission" date="2022-04" db="EMBL/GenBank/DDBJ databases">
        <title>Positive selection, recombination, and allopatry shape intraspecific diversity of widespread and dominant cyanobacteria.</title>
        <authorList>
            <person name="Wei J."/>
            <person name="Shu W."/>
            <person name="Hu C."/>
        </authorList>
    </citation>
    <scope>NUCLEOTIDE SEQUENCE [LARGE SCALE GENOMIC DNA]</scope>
    <source>
        <strain evidence="1 2">DQ-A4</strain>
    </source>
</reference>